<evidence type="ECO:0000256" key="8">
    <source>
        <dbReference type="SAM" id="MobiDB-lite"/>
    </source>
</evidence>
<comment type="similarity">
    <text evidence="2 7">Belongs to the BBR/BPC family.</text>
</comment>
<dbReference type="InterPro" id="IPR010409">
    <property type="entry name" value="GAGA-bd_tscrpt_act"/>
</dbReference>
<comment type="subcellular location">
    <subcellularLocation>
        <location evidence="1 7">Nucleus</location>
    </subcellularLocation>
</comment>
<evidence type="ECO:0000313" key="9">
    <source>
        <dbReference type="EMBL" id="KAH0456978.1"/>
    </source>
</evidence>
<comment type="function">
    <text evidence="7">Transcriptional regulator that specifically binds to GA-rich elements (GAGA-repeats) present in regulatory sequences of genes involved in developmental processes.</text>
</comment>
<dbReference type="GO" id="GO:0005634">
    <property type="term" value="C:nucleus"/>
    <property type="evidence" value="ECO:0007669"/>
    <property type="project" value="UniProtKB-SubCell"/>
</dbReference>
<evidence type="ECO:0000313" key="10">
    <source>
        <dbReference type="Proteomes" id="UP000775213"/>
    </source>
</evidence>
<dbReference type="SMART" id="SM01226">
    <property type="entry name" value="GAGA_bind"/>
    <property type="match status" value="1"/>
</dbReference>
<evidence type="ECO:0000256" key="5">
    <source>
        <dbReference type="ARBA" id="ARBA00023163"/>
    </source>
</evidence>
<keyword evidence="5 7" id="KW-0804">Transcription</keyword>
<sequence>MDGKSKLNLRNWDFTDNRHSESMLKPGLGVSFPESNASVYQPGFLKIGAYSNRTTLMDEHRSEASSVSFTWVPQRSFLHPTKTINHLQTMPVISEMFNMSSMPIQSNSSMPEHPIAAKPINARKQPSSKNKAKNVATKVLRPKVAKKQPSSGTKKKGGSTSTGKREKRNQDDMFNGVMIDLSGVPAPICSCTGMPRQCYRWGAGGWQSSCCTTGLSEYPLPVSQTRPGSRMAGRKMSIGAYTKLLQRLVTEGHDLSYAVDLKNHWARHGTNNYTTLKCLQSLKTIGSGYSNLSLDQNTKQSLLNRSMEFIKISCEIFANTRPIVDKGTLKMVTDSIPCRWLINI</sequence>
<keyword evidence="10" id="KW-1185">Reference proteome</keyword>
<evidence type="ECO:0000256" key="2">
    <source>
        <dbReference type="ARBA" id="ARBA00007911"/>
    </source>
</evidence>
<proteinExistence type="inferred from homology"/>
<organism evidence="9 10">
    <name type="scientific">Dendrobium chrysotoxum</name>
    <name type="common">Orchid</name>
    <dbReference type="NCBI Taxonomy" id="161865"/>
    <lineage>
        <taxon>Eukaryota</taxon>
        <taxon>Viridiplantae</taxon>
        <taxon>Streptophyta</taxon>
        <taxon>Embryophyta</taxon>
        <taxon>Tracheophyta</taxon>
        <taxon>Spermatophyta</taxon>
        <taxon>Magnoliopsida</taxon>
        <taxon>Liliopsida</taxon>
        <taxon>Asparagales</taxon>
        <taxon>Orchidaceae</taxon>
        <taxon>Epidendroideae</taxon>
        <taxon>Malaxideae</taxon>
        <taxon>Dendrobiinae</taxon>
        <taxon>Dendrobium</taxon>
    </lineage>
</organism>
<feature type="region of interest" description="Disordered" evidence="8">
    <location>
        <begin position="119"/>
        <end position="173"/>
    </location>
</feature>
<evidence type="ECO:0000256" key="4">
    <source>
        <dbReference type="ARBA" id="ARBA00023125"/>
    </source>
</evidence>
<keyword evidence="6 7" id="KW-0539">Nucleus</keyword>
<dbReference type="AlphaFoldDB" id="A0AAV7GN75"/>
<dbReference type="GO" id="GO:0003700">
    <property type="term" value="F:DNA-binding transcription factor activity"/>
    <property type="evidence" value="ECO:0007669"/>
    <property type="project" value="UniProtKB-UniRule"/>
</dbReference>
<reference evidence="9 10" key="1">
    <citation type="journal article" date="2021" name="Hortic Res">
        <title>Chromosome-scale assembly of the Dendrobium chrysotoxum genome enhances the understanding of orchid evolution.</title>
        <authorList>
            <person name="Zhang Y."/>
            <person name="Zhang G.Q."/>
            <person name="Zhang D."/>
            <person name="Liu X.D."/>
            <person name="Xu X.Y."/>
            <person name="Sun W.H."/>
            <person name="Yu X."/>
            <person name="Zhu X."/>
            <person name="Wang Z.W."/>
            <person name="Zhao X."/>
            <person name="Zhong W.Y."/>
            <person name="Chen H."/>
            <person name="Yin W.L."/>
            <person name="Huang T."/>
            <person name="Niu S.C."/>
            <person name="Liu Z.J."/>
        </authorList>
    </citation>
    <scope>NUCLEOTIDE SEQUENCE [LARGE SCALE GENOMIC DNA]</scope>
    <source>
        <strain evidence="9">Lindl</strain>
    </source>
</reference>
<accession>A0AAV7GN75</accession>
<dbReference type="EMBL" id="JAGFBR010000013">
    <property type="protein sequence ID" value="KAH0456978.1"/>
    <property type="molecule type" value="Genomic_DNA"/>
</dbReference>
<keyword evidence="3 7" id="KW-0805">Transcription regulation</keyword>
<dbReference type="GO" id="GO:0043565">
    <property type="term" value="F:sequence-specific DNA binding"/>
    <property type="evidence" value="ECO:0007669"/>
    <property type="project" value="TreeGrafter"/>
</dbReference>
<protein>
    <recommendedName>
        <fullName evidence="7">GAGA-binding transcriptional activator</fullName>
    </recommendedName>
</protein>
<dbReference type="Pfam" id="PF06217">
    <property type="entry name" value="GAGA_bind"/>
    <property type="match status" value="1"/>
</dbReference>
<dbReference type="PANTHER" id="PTHR31421:SF6">
    <property type="entry name" value="PROTEIN BASIC PENTACYSTEINE7"/>
    <property type="match status" value="1"/>
</dbReference>
<dbReference type="GO" id="GO:0009723">
    <property type="term" value="P:response to ethylene"/>
    <property type="evidence" value="ECO:0007669"/>
    <property type="project" value="TreeGrafter"/>
</dbReference>
<evidence type="ECO:0000256" key="3">
    <source>
        <dbReference type="ARBA" id="ARBA00023015"/>
    </source>
</evidence>
<evidence type="ECO:0000256" key="6">
    <source>
        <dbReference type="ARBA" id="ARBA00023242"/>
    </source>
</evidence>
<dbReference type="Proteomes" id="UP000775213">
    <property type="component" value="Unassembled WGS sequence"/>
</dbReference>
<evidence type="ECO:0000256" key="1">
    <source>
        <dbReference type="ARBA" id="ARBA00004123"/>
    </source>
</evidence>
<dbReference type="PANTHER" id="PTHR31421">
    <property type="entry name" value="PROTEIN BASIC PENTACYSTEINE3"/>
    <property type="match status" value="1"/>
</dbReference>
<gene>
    <name evidence="9" type="ORF">IEQ34_014885</name>
</gene>
<evidence type="ECO:0000256" key="7">
    <source>
        <dbReference type="RuleBase" id="RU367160"/>
    </source>
</evidence>
<keyword evidence="4 7" id="KW-0238">DNA-binding</keyword>
<name>A0AAV7GN75_DENCH</name>
<comment type="caution">
    <text evidence="9">The sequence shown here is derived from an EMBL/GenBank/DDBJ whole genome shotgun (WGS) entry which is preliminary data.</text>
</comment>